<dbReference type="Gene3D" id="1.10.472.10">
    <property type="entry name" value="Cyclin-like"/>
    <property type="match status" value="1"/>
</dbReference>
<evidence type="ECO:0000256" key="1">
    <source>
        <dbReference type="SAM" id="MobiDB-lite"/>
    </source>
</evidence>
<dbReference type="InterPro" id="IPR036915">
    <property type="entry name" value="Cyclin-like_sf"/>
</dbReference>
<proteinExistence type="predicted"/>
<organism evidence="2 3">
    <name type="scientific">Leishmania braziliensis MHOM/BR/75/M2904</name>
    <dbReference type="NCBI Taxonomy" id="420245"/>
    <lineage>
        <taxon>Eukaryota</taxon>
        <taxon>Discoba</taxon>
        <taxon>Euglenozoa</taxon>
        <taxon>Kinetoplastea</taxon>
        <taxon>Metakinetoplastina</taxon>
        <taxon>Trypanosomatida</taxon>
        <taxon>Trypanosomatidae</taxon>
        <taxon>Leishmaniinae</taxon>
        <taxon>Leishmania</taxon>
        <taxon>Leishmania braziliensis species complex</taxon>
    </lineage>
</organism>
<sequence length="1020" mass="109615">MSTAVFELFVKLAGVTSPGQKGTQSALEMAPPQLLLPTDEECVLYGQKKPIVFFYEPRGALQLSSGAAEGSSGPGAAASLISSSHVNFLQGWPAEMSAAQLTAPGTSVHALRVTSAEDDLHKTLSTQEVWADWPQTIRGWQLCPMSHLCAVVRTNGAAPHAYLLASRYELVGTSAVYERYLLLTPPSKSSGRDSASTVVARATTAADSTSISVTELRTLRRVACLCRCFCSSGARVQPRAVRSRGVRSDTLAPPPPLADHVLHLVPTSLQYTFCFAATALLSAADEERCQSWAITATTLSRQKLGSHHQSCSTTETANTSGALSDAGHTTYLESASQSRDRSASVVRVVENGGGTMSAYGVGFSENPRSAVSTPARPPLSMGHVDEQRDSLSGTRHREDMEQEDGEGTLEERLPPSQRWRSMALGRLLDTSFYDERVPAGWRRWCYASSGILCRPLVVDSLDGIIRYIHGSRLAFYTAVAFLDRFIAVTVDPFANFFTYKRQLQRTRSRQEMDCRMLALSGTRPTDPPRASELGAEQLYASGLDGGVQARDICSFLTQVIVVCIMLGSKTVDLYPPRIRNLMGCVEDTAPISEEDFVILEFHVLLTLGFPVHPVTLFEAVGALLTFSTSDALYGTLTASHITRRLLEEHQDRGHLVDDVDRLMQEEAEEEEASAVAGSVQPKSRSHSVALTSADRCAINDWLRLRLFTYFICDEVIRANTSDPAASSSASASSADDSALLYRDGSADGKNTAEEEAKVQGGGASVLQFSPVLVAAAALVIAAEQLRMPLPAPILRLLPAPMQAQMRETPANSRGDINRSSGGNNSVHGTAVSHRGQYVSVCDMGIEESNALRRGAGTEIRQNEASAGLHLTAGATDDHYKVLMELSLVLEQELSRLSDNSSLQEPLTLSSMPAPSATLISTNLEAKDEQVGPSSCGAATVAGSSPCPTRPRTGATSRGGAPRRGAPLSSAAPPRVRPASACAVAMFGRIIAQAKAIHHKSRESCPPVLLHRYQSLFRDRV</sequence>
<gene>
    <name evidence="2" type="ORF">LBRM2904_25.0810</name>
</gene>
<evidence type="ECO:0000313" key="3">
    <source>
        <dbReference type="Proteomes" id="UP000319462"/>
    </source>
</evidence>
<feature type="compositionally biased region" description="Polar residues" evidence="1">
    <location>
        <begin position="817"/>
        <end position="827"/>
    </location>
</feature>
<accession>A0A3P3Z8C6</accession>
<reference evidence="2 3" key="1">
    <citation type="submission" date="2018-09" db="EMBL/GenBank/DDBJ databases">
        <authorList>
            <person name="Peiro R."/>
            <person name="Begona"/>
            <person name="Cbmso G."/>
            <person name="Lopez M."/>
            <person name="Gonzalez S."/>
        </authorList>
    </citation>
    <scope>NUCLEOTIDE SEQUENCE [LARGE SCALE GENOMIC DNA]</scope>
</reference>
<dbReference type="KEGG" id="lbz:LBRM_25_0690"/>
<feature type="region of interest" description="Disordered" evidence="1">
    <location>
        <begin position="929"/>
        <end position="973"/>
    </location>
</feature>
<dbReference type="AlphaFoldDB" id="A0A3P3Z8C6"/>
<evidence type="ECO:0000313" key="2">
    <source>
        <dbReference type="EMBL" id="SYZ66489.1"/>
    </source>
</evidence>
<dbReference type="RefSeq" id="XP_001565574.1">
    <property type="nucleotide sequence ID" value="XM_001565524.1"/>
</dbReference>
<name>A0A3P3Z8C6_LEIBR</name>
<protein>
    <submittedName>
        <fullName evidence="2">Hypothetical_protein</fullName>
    </submittedName>
</protein>
<feature type="region of interest" description="Disordered" evidence="1">
    <location>
        <begin position="809"/>
        <end position="829"/>
    </location>
</feature>
<dbReference type="Proteomes" id="UP000319462">
    <property type="component" value="Chromosome 25"/>
</dbReference>
<feature type="region of interest" description="Disordered" evidence="1">
    <location>
        <begin position="365"/>
        <end position="409"/>
    </location>
</feature>
<dbReference type="SUPFAM" id="SSF47954">
    <property type="entry name" value="Cyclin-like"/>
    <property type="match status" value="1"/>
</dbReference>
<dbReference type="EMBL" id="LS997624">
    <property type="protein sequence ID" value="SYZ66489.1"/>
    <property type="molecule type" value="Genomic_DNA"/>
</dbReference>
<dbReference type="VEuPathDB" id="TriTrypDB:LbrM.25.0690"/>
<feature type="compositionally biased region" description="Basic and acidic residues" evidence="1">
    <location>
        <begin position="383"/>
        <end position="399"/>
    </location>
</feature>